<dbReference type="RefSeq" id="WP_345349140.1">
    <property type="nucleotide sequence ID" value="NZ_BAABFB010000063.1"/>
</dbReference>
<gene>
    <name evidence="1" type="ORF">GCM10023094_39940</name>
</gene>
<evidence type="ECO:0000313" key="2">
    <source>
        <dbReference type="Proteomes" id="UP001501183"/>
    </source>
</evidence>
<protein>
    <recommendedName>
        <fullName evidence="3">Beta-lactamase</fullName>
    </recommendedName>
</protein>
<proteinExistence type="predicted"/>
<dbReference type="Pfam" id="PF19457">
    <property type="entry name" value="DUF5994"/>
    <property type="match status" value="1"/>
</dbReference>
<dbReference type="Proteomes" id="UP001501183">
    <property type="component" value="Unassembled WGS sequence"/>
</dbReference>
<name>A0ABP8PDA6_9NOCA</name>
<evidence type="ECO:0000313" key="1">
    <source>
        <dbReference type="EMBL" id="GAA4485324.1"/>
    </source>
</evidence>
<organism evidence="1 2">
    <name type="scientific">Rhodococcus olei</name>
    <dbReference type="NCBI Taxonomy" id="2161675"/>
    <lineage>
        <taxon>Bacteria</taxon>
        <taxon>Bacillati</taxon>
        <taxon>Actinomycetota</taxon>
        <taxon>Actinomycetes</taxon>
        <taxon>Mycobacteriales</taxon>
        <taxon>Nocardiaceae</taxon>
        <taxon>Rhodococcus</taxon>
    </lineage>
</organism>
<reference evidence="2" key="1">
    <citation type="journal article" date="2019" name="Int. J. Syst. Evol. Microbiol.">
        <title>The Global Catalogue of Microorganisms (GCM) 10K type strain sequencing project: providing services to taxonomists for standard genome sequencing and annotation.</title>
        <authorList>
            <consortium name="The Broad Institute Genomics Platform"/>
            <consortium name="The Broad Institute Genome Sequencing Center for Infectious Disease"/>
            <person name="Wu L."/>
            <person name="Ma J."/>
        </authorList>
    </citation>
    <scope>NUCLEOTIDE SEQUENCE [LARGE SCALE GENOMIC DNA]</scope>
    <source>
        <strain evidence="2">JCM 32206</strain>
    </source>
</reference>
<sequence length="147" mass="16071">MMRPIPAHFDMGACMPTPGNRQPFAPATRTPRILLTQRSEHRASVDGAWWPRTSNLTTELHDLITALTLRLGPVTRVAFNWNTISTNQRLIDSPDGIAVSGPIPGQPTDVMCVFGENGSRMVLAVIASNTLADRGYDMMREALRAGS</sequence>
<accession>A0ABP8PDA6</accession>
<keyword evidence="2" id="KW-1185">Reference proteome</keyword>
<dbReference type="InterPro" id="IPR046036">
    <property type="entry name" value="DUF5994"/>
</dbReference>
<dbReference type="EMBL" id="BAABFB010000063">
    <property type="protein sequence ID" value="GAA4485324.1"/>
    <property type="molecule type" value="Genomic_DNA"/>
</dbReference>
<comment type="caution">
    <text evidence="1">The sequence shown here is derived from an EMBL/GenBank/DDBJ whole genome shotgun (WGS) entry which is preliminary data.</text>
</comment>
<evidence type="ECO:0008006" key="3">
    <source>
        <dbReference type="Google" id="ProtNLM"/>
    </source>
</evidence>